<dbReference type="AlphaFoldDB" id="A0A0C9YEC2"/>
<name>A0A0C9YEC2_9AGAM</name>
<reference evidence="1 2" key="1">
    <citation type="submission" date="2014-04" db="EMBL/GenBank/DDBJ databases">
        <authorList>
            <consortium name="DOE Joint Genome Institute"/>
            <person name="Kuo A."/>
            <person name="Kohler A."/>
            <person name="Costa M.D."/>
            <person name="Nagy L.G."/>
            <person name="Floudas D."/>
            <person name="Copeland A."/>
            <person name="Barry K.W."/>
            <person name="Cichocki N."/>
            <person name="Veneault-Fourrey C."/>
            <person name="LaButti K."/>
            <person name="Lindquist E.A."/>
            <person name="Lipzen A."/>
            <person name="Lundell T."/>
            <person name="Morin E."/>
            <person name="Murat C."/>
            <person name="Sun H."/>
            <person name="Tunlid A."/>
            <person name="Henrissat B."/>
            <person name="Grigoriev I.V."/>
            <person name="Hibbett D.S."/>
            <person name="Martin F."/>
            <person name="Nordberg H.P."/>
            <person name="Cantor M.N."/>
            <person name="Hua S.X."/>
        </authorList>
    </citation>
    <scope>NUCLEOTIDE SEQUENCE [LARGE SCALE GENOMIC DNA]</scope>
    <source>
        <strain evidence="1 2">441</strain>
    </source>
</reference>
<organism evidence="1 2">
    <name type="scientific">Pisolithus microcarpus 441</name>
    <dbReference type="NCBI Taxonomy" id="765257"/>
    <lineage>
        <taxon>Eukaryota</taxon>
        <taxon>Fungi</taxon>
        <taxon>Dikarya</taxon>
        <taxon>Basidiomycota</taxon>
        <taxon>Agaricomycotina</taxon>
        <taxon>Agaricomycetes</taxon>
        <taxon>Agaricomycetidae</taxon>
        <taxon>Boletales</taxon>
        <taxon>Sclerodermatineae</taxon>
        <taxon>Pisolithaceae</taxon>
        <taxon>Pisolithus</taxon>
    </lineage>
</organism>
<sequence length="88" mass="10179">MANSTIPELELDGRNWKDYWTSLLKAAAMKGWLGILSGQELSDETLQWEGKDAQVKMLLYQTVPVPLILKFRRLKTSHEMFNYLATTF</sequence>
<dbReference type="Proteomes" id="UP000054018">
    <property type="component" value="Unassembled WGS sequence"/>
</dbReference>
<reference evidence="2" key="2">
    <citation type="submission" date="2015-01" db="EMBL/GenBank/DDBJ databases">
        <title>Evolutionary Origins and Diversification of the Mycorrhizal Mutualists.</title>
        <authorList>
            <consortium name="DOE Joint Genome Institute"/>
            <consortium name="Mycorrhizal Genomics Consortium"/>
            <person name="Kohler A."/>
            <person name="Kuo A."/>
            <person name="Nagy L.G."/>
            <person name="Floudas D."/>
            <person name="Copeland A."/>
            <person name="Barry K.W."/>
            <person name="Cichocki N."/>
            <person name="Veneault-Fourrey C."/>
            <person name="LaButti K."/>
            <person name="Lindquist E.A."/>
            <person name="Lipzen A."/>
            <person name="Lundell T."/>
            <person name="Morin E."/>
            <person name="Murat C."/>
            <person name="Riley R."/>
            <person name="Ohm R."/>
            <person name="Sun H."/>
            <person name="Tunlid A."/>
            <person name="Henrissat B."/>
            <person name="Grigoriev I.V."/>
            <person name="Hibbett D.S."/>
            <person name="Martin F."/>
        </authorList>
    </citation>
    <scope>NUCLEOTIDE SEQUENCE [LARGE SCALE GENOMIC DNA]</scope>
    <source>
        <strain evidence="2">441</strain>
    </source>
</reference>
<feature type="non-terminal residue" evidence="1">
    <location>
        <position position="88"/>
    </location>
</feature>
<protein>
    <submittedName>
        <fullName evidence="1">Uncharacterized protein</fullName>
    </submittedName>
</protein>
<proteinExistence type="predicted"/>
<dbReference type="EMBL" id="KN834103">
    <property type="protein sequence ID" value="KIK12234.1"/>
    <property type="molecule type" value="Genomic_DNA"/>
</dbReference>
<dbReference type="HOGENOM" id="CLU_078575_6_0_1"/>
<dbReference type="OrthoDB" id="2631959at2759"/>
<evidence type="ECO:0000313" key="1">
    <source>
        <dbReference type="EMBL" id="KIK12234.1"/>
    </source>
</evidence>
<evidence type="ECO:0000313" key="2">
    <source>
        <dbReference type="Proteomes" id="UP000054018"/>
    </source>
</evidence>
<accession>A0A0C9YEC2</accession>
<gene>
    <name evidence="1" type="ORF">PISMIDRAFT_121220</name>
</gene>
<keyword evidence="2" id="KW-1185">Reference proteome</keyword>